<organism evidence="2 3">
    <name type="scientific">Lacticaseibacillus suilingensis</name>
    <dbReference type="NCBI Taxonomy" id="2799577"/>
    <lineage>
        <taxon>Bacteria</taxon>
        <taxon>Bacillati</taxon>
        <taxon>Bacillota</taxon>
        <taxon>Bacilli</taxon>
        <taxon>Lactobacillales</taxon>
        <taxon>Lactobacillaceae</taxon>
        <taxon>Lacticaseibacillus</taxon>
    </lineage>
</organism>
<keyword evidence="3" id="KW-1185">Reference proteome</keyword>
<feature type="transmembrane region" description="Helical" evidence="1">
    <location>
        <begin position="87"/>
        <end position="105"/>
    </location>
</feature>
<evidence type="ECO:0000313" key="3">
    <source>
        <dbReference type="Proteomes" id="UP001597199"/>
    </source>
</evidence>
<dbReference type="EMBL" id="JBHTOA010000011">
    <property type="protein sequence ID" value="MFD1397955.1"/>
    <property type="molecule type" value="Genomic_DNA"/>
</dbReference>
<keyword evidence="1" id="KW-0812">Transmembrane</keyword>
<name>A0ABW4BBP7_9LACO</name>
<dbReference type="Pfam" id="PF06161">
    <property type="entry name" value="DUF975"/>
    <property type="match status" value="1"/>
</dbReference>
<evidence type="ECO:0000313" key="2">
    <source>
        <dbReference type="EMBL" id="MFD1397955.1"/>
    </source>
</evidence>
<feature type="transmembrane region" description="Helical" evidence="1">
    <location>
        <begin position="33"/>
        <end position="59"/>
    </location>
</feature>
<keyword evidence="1" id="KW-0472">Membrane</keyword>
<proteinExistence type="predicted"/>
<feature type="transmembrane region" description="Helical" evidence="1">
    <location>
        <begin position="198"/>
        <end position="219"/>
    </location>
</feature>
<feature type="transmembrane region" description="Helical" evidence="1">
    <location>
        <begin position="126"/>
        <end position="143"/>
    </location>
</feature>
<dbReference type="PANTHER" id="PTHR40076:SF1">
    <property type="entry name" value="MEMBRANE PROTEIN"/>
    <property type="match status" value="1"/>
</dbReference>
<dbReference type="InterPro" id="IPR010380">
    <property type="entry name" value="DUF975"/>
</dbReference>
<comment type="caution">
    <text evidence="2">The sequence shown here is derived from an EMBL/GenBank/DDBJ whole genome shotgun (WGS) entry which is preliminary data.</text>
</comment>
<gene>
    <name evidence="2" type="ORF">ACFQ41_01375</name>
</gene>
<protein>
    <submittedName>
        <fullName evidence="2">DUF975 family protein</fullName>
    </submittedName>
</protein>
<evidence type="ECO:0000256" key="1">
    <source>
        <dbReference type="SAM" id="Phobius"/>
    </source>
</evidence>
<accession>A0ABW4BBP7</accession>
<sequence>MENQYQSRRQIKRRAKAILRQPGMYKQLMLANLLPWLISVAFAFLAVYTVMQVMLAFGLENVANNPNNFIDYYQGNTAVEQQTMLKSLIMLWFSQSITFTALDLMRQPDQTLSGWQVIFRTFNSRFFFGILAVYIYTVVFISLGLAAFVIPGIMLMFGLHVAYYVYYDGKTHPDGRYFSALTAVGRAWRMMRGHKFDYFVLQLTLIGWSLLETLTMHVFDVFIQPYLQLVDAGFYATVRQQYDDEQAMLKDENM</sequence>
<keyword evidence="1" id="KW-1133">Transmembrane helix</keyword>
<dbReference type="RefSeq" id="WP_204119065.1">
    <property type="nucleotide sequence ID" value="NZ_BOLV01000010.1"/>
</dbReference>
<reference evidence="3" key="1">
    <citation type="journal article" date="2019" name="Int. J. Syst. Evol. Microbiol.">
        <title>The Global Catalogue of Microorganisms (GCM) 10K type strain sequencing project: providing services to taxonomists for standard genome sequencing and annotation.</title>
        <authorList>
            <consortium name="The Broad Institute Genomics Platform"/>
            <consortium name="The Broad Institute Genome Sequencing Center for Infectious Disease"/>
            <person name="Wu L."/>
            <person name="Ma J."/>
        </authorList>
    </citation>
    <scope>NUCLEOTIDE SEQUENCE [LARGE SCALE GENOMIC DNA]</scope>
    <source>
        <strain evidence="3">CCM 9110</strain>
    </source>
</reference>
<feature type="transmembrane region" description="Helical" evidence="1">
    <location>
        <begin position="149"/>
        <end position="167"/>
    </location>
</feature>
<dbReference type="PANTHER" id="PTHR40076">
    <property type="entry name" value="MEMBRANE PROTEIN-RELATED"/>
    <property type="match status" value="1"/>
</dbReference>
<dbReference type="Proteomes" id="UP001597199">
    <property type="component" value="Unassembled WGS sequence"/>
</dbReference>